<dbReference type="AlphaFoldDB" id="A0A0N7L7G4"/>
<dbReference type="Proteomes" id="UP000054928">
    <property type="component" value="Unassembled WGS sequence"/>
</dbReference>
<dbReference type="RefSeq" id="XP_024583372.1">
    <property type="nucleotide sequence ID" value="XM_024717922.1"/>
</dbReference>
<evidence type="ECO:0000313" key="2">
    <source>
        <dbReference type="Proteomes" id="UP000054928"/>
    </source>
</evidence>
<name>A0A0N7L7G4_PLAHL</name>
<accession>A0A0N7L7G4</accession>
<reference evidence="2" key="1">
    <citation type="submission" date="2014-09" db="EMBL/GenBank/DDBJ databases">
        <authorList>
            <person name="Sharma Rahul"/>
            <person name="Thines Marco"/>
        </authorList>
    </citation>
    <scope>NUCLEOTIDE SEQUENCE [LARGE SCALE GENOMIC DNA]</scope>
</reference>
<organism evidence="1 2">
    <name type="scientific">Plasmopara halstedii</name>
    <name type="common">Downy mildew of sunflower</name>
    <dbReference type="NCBI Taxonomy" id="4781"/>
    <lineage>
        <taxon>Eukaryota</taxon>
        <taxon>Sar</taxon>
        <taxon>Stramenopiles</taxon>
        <taxon>Oomycota</taxon>
        <taxon>Peronosporomycetes</taxon>
        <taxon>Peronosporales</taxon>
        <taxon>Peronosporaceae</taxon>
        <taxon>Plasmopara</taxon>
    </lineage>
</organism>
<dbReference type="EMBL" id="CCYD01002371">
    <property type="protein sequence ID" value="CEG47003.1"/>
    <property type="molecule type" value="Genomic_DNA"/>
</dbReference>
<dbReference type="GeneID" id="36398724"/>
<evidence type="ECO:0000313" key="1">
    <source>
        <dbReference type="EMBL" id="CEG47003.1"/>
    </source>
</evidence>
<proteinExistence type="predicted"/>
<protein>
    <submittedName>
        <fullName evidence="1">Uncharacterized protein</fullName>
    </submittedName>
</protein>
<sequence length="68" mass="8122">MAKKRSEGQTRQSLARRCSLIILSIERRKLYVPYYASVHLEVLRLFEKFKVDTDMDDRTLLQRYLGDT</sequence>
<keyword evidence="2" id="KW-1185">Reference proteome</keyword>